<dbReference type="EMBL" id="PTJE01000001">
    <property type="protein sequence ID" value="PPK96356.1"/>
    <property type="molecule type" value="Genomic_DNA"/>
</dbReference>
<keyword evidence="2" id="KW-1185">Reference proteome</keyword>
<organism evidence="1 2">
    <name type="scientific">Nonlabens xylanidelens</name>
    <dbReference type="NCBI Taxonomy" id="191564"/>
    <lineage>
        <taxon>Bacteria</taxon>
        <taxon>Pseudomonadati</taxon>
        <taxon>Bacteroidota</taxon>
        <taxon>Flavobacteriia</taxon>
        <taxon>Flavobacteriales</taxon>
        <taxon>Flavobacteriaceae</taxon>
        <taxon>Nonlabens</taxon>
    </lineage>
</organism>
<proteinExistence type="predicted"/>
<dbReference type="AlphaFoldDB" id="A0A2S6IQG8"/>
<evidence type="ECO:0000313" key="1">
    <source>
        <dbReference type="EMBL" id="PPK96356.1"/>
    </source>
</evidence>
<evidence type="ECO:0000313" key="2">
    <source>
        <dbReference type="Proteomes" id="UP000239002"/>
    </source>
</evidence>
<reference evidence="1 2" key="1">
    <citation type="submission" date="2018-02" db="EMBL/GenBank/DDBJ databases">
        <title>Genomic Encyclopedia of Archaeal and Bacterial Type Strains, Phase II (KMG-II): from individual species to whole genera.</title>
        <authorList>
            <person name="Goeker M."/>
        </authorList>
    </citation>
    <scope>NUCLEOTIDE SEQUENCE [LARGE SCALE GENOMIC DNA]</scope>
    <source>
        <strain evidence="1 2">DSM 16809</strain>
    </source>
</reference>
<dbReference type="OrthoDB" id="5347798at2"/>
<accession>A0A2S6IQG8</accession>
<gene>
    <name evidence="1" type="ORF">LY01_00175</name>
</gene>
<dbReference type="RefSeq" id="WP_104513926.1">
    <property type="nucleotide sequence ID" value="NZ_MQVW01000022.1"/>
</dbReference>
<protein>
    <recommendedName>
        <fullName evidence="3">Cell envelope biogenesis protein OmpA</fullName>
    </recommendedName>
</protein>
<sequence>MINQDDKLDLLRTLLLTDDRQLAESISTKISILEETLREKDKLSEKISPIIREELEQYTLNMPKTLGPAITKTLKIQIQESKDEVVEALYPILGKMIKKYISNEIKMLSESIDKSTKEAFSSKGIKRKLMSIFSGVKENDMIISALAKAHVEQIFVIEKGSGILLGSYQTKETVDEDMISGMLTAIKAFVEDAFKETHHDLQSIEYDLYEIHLHSFHKYYIASAVSGTFTERLENELENFNFEISEDISKKSILHDRDALEALLLDRFKTYKFTEE</sequence>
<name>A0A2S6IQG8_9FLAO</name>
<comment type="caution">
    <text evidence="1">The sequence shown here is derived from an EMBL/GenBank/DDBJ whole genome shotgun (WGS) entry which is preliminary data.</text>
</comment>
<dbReference type="Proteomes" id="UP000239002">
    <property type="component" value="Unassembled WGS sequence"/>
</dbReference>
<evidence type="ECO:0008006" key="3">
    <source>
        <dbReference type="Google" id="ProtNLM"/>
    </source>
</evidence>